<keyword evidence="1" id="KW-0614">Plasmid</keyword>
<geneLocation type="plasmid" evidence="2">
    <name>pPD1222</name>
</geneLocation>
<name>A1BBZ3_PARDP</name>
<dbReference type="EMBL" id="CP000491">
    <property type="protein sequence ID" value="ABL73037.1"/>
    <property type="molecule type" value="Genomic_DNA"/>
</dbReference>
<dbReference type="KEGG" id="pde:Pden_4977"/>
<gene>
    <name evidence="1" type="ordered locus">Pden_4977</name>
</gene>
<protein>
    <submittedName>
        <fullName evidence="1">Uncharacterized protein</fullName>
    </submittedName>
</protein>
<dbReference type="AlphaFoldDB" id="A1BBZ3"/>
<dbReference type="EnsemblBacteria" id="ABL73037">
    <property type="protein sequence ID" value="ABL73037"/>
    <property type="gene ID" value="Pden_4977"/>
</dbReference>
<dbReference type="HOGENOM" id="CLU_2539510_0_0_5"/>
<accession>A1BBZ3</accession>
<keyword evidence="2" id="KW-1185">Reference proteome</keyword>
<reference evidence="2" key="1">
    <citation type="submission" date="2006-12" db="EMBL/GenBank/DDBJ databases">
        <title>Complete sequence of plasmid 1 of Paracoccus denitrificans PD1222.</title>
        <authorList>
            <person name="Copeland A."/>
            <person name="Lucas S."/>
            <person name="Lapidus A."/>
            <person name="Barry K."/>
            <person name="Detter J.C."/>
            <person name="Glavina del Rio T."/>
            <person name="Hammon N."/>
            <person name="Israni S."/>
            <person name="Dalin E."/>
            <person name="Tice H."/>
            <person name="Pitluck S."/>
            <person name="Munk A.C."/>
            <person name="Brettin T."/>
            <person name="Bruce D."/>
            <person name="Han C."/>
            <person name="Tapia R."/>
            <person name="Gilna P."/>
            <person name="Schmutz J."/>
            <person name="Larimer F."/>
            <person name="Land M."/>
            <person name="Hauser L."/>
            <person name="Kyrpides N."/>
            <person name="Lykidis A."/>
            <person name="Spiro S."/>
            <person name="Richardson D.J."/>
            <person name="Moir J.W.B."/>
            <person name="Ferguson S.J."/>
            <person name="van Spanning R.J.M."/>
            <person name="Richardson P."/>
        </authorList>
    </citation>
    <scope>NUCLEOTIDE SEQUENCE [LARGE SCALE GENOMIC DNA]</scope>
    <source>
        <strain evidence="2">Pd 1222</strain>
        <plasmid evidence="2">pPD1222</plasmid>
    </source>
</reference>
<proteinExistence type="predicted"/>
<dbReference type="Proteomes" id="UP000000361">
    <property type="component" value="Chromosome 1"/>
</dbReference>
<organism evidence="1 2">
    <name type="scientific">Paracoccus denitrificans (strain Pd 1222)</name>
    <dbReference type="NCBI Taxonomy" id="318586"/>
    <lineage>
        <taxon>Bacteria</taxon>
        <taxon>Pseudomonadati</taxon>
        <taxon>Pseudomonadota</taxon>
        <taxon>Alphaproteobacteria</taxon>
        <taxon>Rhodobacterales</taxon>
        <taxon>Paracoccaceae</taxon>
        <taxon>Paracoccus</taxon>
    </lineage>
</organism>
<sequence length="83" mass="9342">MLILLNDKVLQECPLQSKVAKPVKRHSYHSHVYQHVFGQTGRRAHIPTARKAAGNGPLRTRAISTKPVQTDRLQKIASGCFKR</sequence>
<evidence type="ECO:0000313" key="1">
    <source>
        <dbReference type="EMBL" id="ABL73037.1"/>
    </source>
</evidence>
<evidence type="ECO:0000313" key="2">
    <source>
        <dbReference type="Proteomes" id="UP000000361"/>
    </source>
</evidence>